<sequence>MEKNDAPPAIDVPDCEIVRLNQDGSERKPPKPEGRKREEWDHPLEFLFSCISLSVGL</sequence>
<dbReference type="Proteomes" id="UP000708208">
    <property type="component" value="Unassembled WGS sequence"/>
</dbReference>
<keyword evidence="3" id="KW-1185">Reference proteome</keyword>
<dbReference type="EMBL" id="CAJVCH010273034">
    <property type="protein sequence ID" value="CAG7734617.1"/>
    <property type="molecule type" value="Genomic_DNA"/>
</dbReference>
<proteinExistence type="predicted"/>
<accession>A0A8J2KDP3</accession>
<organism evidence="2 3">
    <name type="scientific">Allacma fusca</name>
    <dbReference type="NCBI Taxonomy" id="39272"/>
    <lineage>
        <taxon>Eukaryota</taxon>
        <taxon>Metazoa</taxon>
        <taxon>Ecdysozoa</taxon>
        <taxon>Arthropoda</taxon>
        <taxon>Hexapoda</taxon>
        <taxon>Collembola</taxon>
        <taxon>Symphypleona</taxon>
        <taxon>Sminthuridae</taxon>
        <taxon>Allacma</taxon>
    </lineage>
</organism>
<feature type="region of interest" description="Disordered" evidence="1">
    <location>
        <begin position="1"/>
        <end position="38"/>
    </location>
</feature>
<feature type="non-terminal residue" evidence="2">
    <location>
        <position position="57"/>
    </location>
</feature>
<protein>
    <submittedName>
        <fullName evidence="2">Uncharacterized protein</fullName>
    </submittedName>
</protein>
<dbReference type="AlphaFoldDB" id="A0A8J2KDP3"/>
<reference evidence="2" key="1">
    <citation type="submission" date="2021-06" db="EMBL/GenBank/DDBJ databases">
        <authorList>
            <person name="Hodson N. C."/>
            <person name="Mongue J. A."/>
            <person name="Jaron S. K."/>
        </authorList>
    </citation>
    <scope>NUCLEOTIDE SEQUENCE</scope>
</reference>
<gene>
    <name evidence="2" type="ORF">AFUS01_LOCUS22997</name>
</gene>
<evidence type="ECO:0000313" key="2">
    <source>
        <dbReference type="EMBL" id="CAG7734617.1"/>
    </source>
</evidence>
<evidence type="ECO:0000256" key="1">
    <source>
        <dbReference type="SAM" id="MobiDB-lite"/>
    </source>
</evidence>
<comment type="caution">
    <text evidence="2">The sequence shown here is derived from an EMBL/GenBank/DDBJ whole genome shotgun (WGS) entry which is preliminary data.</text>
</comment>
<evidence type="ECO:0000313" key="3">
    <source>
        <dbReference type="Proteomes" id="UP000708208"/>
    </source>
</evidence>
<feature type="compositionally biased region" description="Basic and acidic residues" evidence="1">
    <location>
        <begin position="24"/>
        <end position="38"/>
    </location>
</feature>
<name>A0A8J2KDP3_9HEXA</name>